<gene>
    <name evidence="1" type="ORF">DERYTH_LOCUS27163</name>
</gene>
<comment type="caution">
    <text evidence="1">The sequence shown here is derived from an EMBL/GenBank/DDBJ whole genome shotgun (WGS) entry which is preliminary data.</text>
</comment>
<dbReference type="AlphaFoldDB" id="A0A9N9PFN1"/>
<proteinExistence type="predicted"/>
<dbReference type="EMBL" id="CAJVPY010061012">
    <property type="protein sequence ID" value="CAG8821648.1"/>
    <property type="molecule type" value="Genomic_DNA"/>
</dbReference>
<sequence length="225" mass="25862">PKTCNVTFKYRVKENETVECNRRDRIISITYYSLTELTLKLLQDHAQKEFKFSATIHDKIVIKYNKSILSNDITMRSIFKTKENIEFIVTLDKKCFSSYKNLREVLQKHGIDNDEVRSIPVFFSNCENEENYKELAIGNVGDQNEAQQSHFITLILVLAVNSVPNTILHSQFEIIGDVSASRVDYAIKKIYLQLVGSGFEEIICVTEAKQIDIKVGVAQNLMQLE</sequence>
<dbReference type="OrthoDB" id="2370032at2759"/>
<keyword evidence="2" id="KW-1185">Reference proteome</keyword>
<protein>
    <submittedName>
        <fullName evidence="1">8827_t:CDS:1</fullName>
    </submittedName>
</protein>
<dbReference type="Proteomes" id="UP000789405">
    <property type="component" value="Unassembled WGS sequence"/>
</dbReference>
<feature type="non-terminal residue" evidence="1">
    <location>
        <position position="225"/>
    </location>
</feature>
<evidence type="ECO:0000313" key="2">
    <source>
        <dbReference type="Proteomes" id="UP000789405"/>
    </source>
</evidence>
<feature type="non-terminal residue" evidence="1">
    <location>
        <position position="1"/>
    </location>
</feature>
<name>A0A9N9PFN1_9GLOM</name>
<accession>A0A9N9PFN1</accession>
<reference evidence="1" key="1">
    <citation type="submission" date="2021-06" db="EMBL/GenBank/DDBJ databases">
        <authorList>
            <person name="Kallberg Y."/>
            <person name="Tangrot J."/>
            <person name="Rosling A."/>
        </authorList>
    </citation>
    <scope>NUCLEOTIDE SEQUENCE</scope>
    <source>
        <strain evidence="1">MA453B</strain>
    </source>
</reference>
<evidence type="ECO:0000313" key="1">
    <source>
        <dbReference type="EMBL" id="CAG8821648.1"/>
    </source>
</evidence>
<organism evidence="1 2">
    <name type="scientific">Dentiscutata erythropus</name>
    <dbReference type="NCBI Taxonomy" id="1348616"/>
    <lineage>
        <taxon>Eukaryota</taxon>
        <taxon>Fungi</taxon>
        <taxon>Fungi incertae sedis</taxon>
        <taxon>Mucoromycota</taxon>
        <taxon>Glomeromycotina</taxon>
        <taxon>Glomeromycetes</taxon>
        <taxon>Diversisporales</taxon>
        <taxon>Gigasporaceae</taxon>
        <taxon>Dentiscutata</taxon>
    </lineage>
</organism>